<feature type="domain" description="VQ" evidence="4">
    <location>
        <begin position="38"/>
        <end position="61"/>
    </location>
</feature>
<evidence type="ECO:0000256" key="1">
    <source>
        <dbReference type="ARBA" id="ARBA00004123"/>
    </source>
</evidence>
<proteinExistence type="predicted"/>
<keyword evidence="6" id="KW-1185">Reference proteome</keyword>
<gene>
    <name evidence="5" type="ORF">POM88_039580</name>
</gene>
<dbReference type="EMBL" id="JAUIZM010000009">
    <property type="protein sequence ID" value="KAK1364019.1"/>
    <property type="molecule type" value="Genomic_DNA"/>
</dbReference>
<dbReference type="InterPro" id="IPR008889">
    <property type="entry name" value="VQ"/>
</dbReference>
<dbReference type="Proteomes" id="UP001237642">
    <property type="component" value="Unassembled WGS sequence"/>
</dbReference>
<evidence type="ECO:0000259" key="4">
    <source>
        <dbReference type="Pfam" id="PF05678"/>
    </source>
</evidence>
<dbReference type="PANTHER" id="PTHR33402">
    <property type="entry name" value="VQ MOTIF-CONTAINING PROTEIN 11-LIKE"/>
    <property type="match status" value="1"/>
</dbReference>
<dbReference type="Pfam" id="PF05678">
    <property type="entry name" value="VQ"/>
    <property type="match status" value="1"/>
</dbReference>
<dbReference type="GO" id="GO:0005634">
    <property type="term" value="C:nucleus"/>
    <property type="evidence" value="ECO:0007669"/>
    <property type="project" value="UniProtKB-SubCell"/>
</dbReference>
<evidence type="ECO:0000256" key="2">
    <source>
        <dbReference type="ARBA" id="ARBA00022553"/>
    </source>
</evidence>
<dbReference type="PANTHER" id="PTHR33402:SF19">
    <property type="entry name" value="VQ MOTIF-CONTAINING PROTEIN 11"/>
    <property type="match status" value="1"/>
</dbReference>
<dbReference type="AlphaFoldDB" id="A0AAD8HCY5"/>
<protein>
    <submittedName>
        <fullName evidence="5">VQ domain-containing protein</fullName>
    </submittedName>
</protein>
<organism evidence="5 6">
    <name type="scientific">Heracleum sosnowskyi</name>
    <dbReference type="NCBI Taxonomy" id="360622"/>
    <lineage>
        <taxon>Eukaryota</taxon>
        <taxon>Viridiplantae</taxon>
        <taxon>Streptophyta</taxon>
        <taxon>Embryophyta</taxon>
        <taxon>Tracheophyta</taxon>
        <taxon>Spermatophyta</taxon>
        <taxon>Magnoliopsida</taxon>
        <taxon>eudicotyledons</taxon>
        <taxon>Gunneridae</taxon>
        <taxon>Pentapetalae</taxon>
        <taxon>asterids</taxon>
        <taxon>campanulids</taxon>
        <taxon>Apiales</taxon>
        <taxon>Apiaceae</taxon>
        <taxon>Apioideae</taxon>
        <taxon>apioid superclade</taxon>
        <taxon>Tordylieae</taxon>
        <taxon>Tordyliinae</taxon>
        <taxon>Heracleum</taxon>
    </lineage>
</organism>
<accession>A0AAD8HCY5</accession>
<dbReference type="InterPro" id="IPR039611">
    <property type="entry name" value="VQ_4/11/13/19/31/33"/>
</dbReference>
<name>A0AAD8HCY5_9APIA</name>
<keyword evidence="2" id="KW-0597">Phosphoprotein</keyword>
<evidence type="ECO:0000313" key="6">
    <source>
        <dbReference type="Proteomes" id="UP001237642"/>
    </source>
</evidence>
<comment type="caution">
    <text evidence="5">The sequence shown here is derived from an EMBL/GenBank/DDBJ whole genome shotgun (WGS) entry which is preliminary data.</text>
</comment>
<reference evidence="5" key="2">
    <citation type="submission" date="2023-05" db="EMBL/GenBank/DDBJ databases">
        <authorList>
            <person name="Schelkunov M.I."/>
        </authorList>
    </citation>
    <scope>NUCLEOTIDE SEQUENCE</scope>
    <source>
        <strain evidence="5">Hsosn_3</strain>
        <tissue evidence="5">Leaf</tissue>
    </source>
</reference>
<keyword evidence="3" id="KW-0539">Nucleus</keyword>
<sequence length="218" mass="23848">MATYPCPSHPKTITHTTVIANTNSVAIFGMEMSPTSGTTFIQADPSNFRALVQKLTGPRSNHKLPVTYSGRESVGPRIPPFKLQERKQNRKKLEIDLQIVPGVEDPYSPSTKHIKSSSPVQNRMLISNNDGFWVFNDGSRGQMGMAKASPVSSSLDFMVAHSTAISPTTPMTSREELEEKGLAEKGYYLHPTLPAGCRGSDPPALLPLFPLHHHSPCI</sequence>
<evidence type="ECO:0000256" key="3">
    <source>
        <dbReference type="ARBA" id="ARBA00023242"/>
    </source>
</evidence>
<comment type="subcellular location">
    <subcellularLocation>
        <location evidence="1">Nucleus</location>
    </subcellularLocation>
</comment>
<evidence type="ECO:0000313" key="5">
    <source>
        <dbReference type="EMBL" id="KAK1364019.1"/>
    </source>
</evidence>
<reference evidence="5" key="1">
    <citation type="submission" date="2023-02" db="EMBL/GenBank/DDBJ databases">
        <title>Genome of toxic invasive species Heracleum sosnowskyi carries increased number of genes despite the absence of recent whole-genome duplications.</title>
        <authorList>
            <person name="Schelkunov M."/>
            <person name="Shtratnikova V."/>
            <person name="Makarenko M."/>
            <person name="Klepikova A."/>
            <person name="Omelchenko D."/>
            <person name="Novikova G."/>
            <person name="Obukhova E."/>
            <person name="Bogdanov V."/>
            <person name="Penin A."/>
            <person name="Logacheva M."/>
        </authorList>
    </citation>
    <scope>NUCLEOTIDE SEQUENCE</scope>
    <source>
        <strain evidence="5">Hsosn_3</strain>
        <tissue evidence="5">Leaf</tissue>
    </source>
</reference>